<evidence type="ECO:0000256" key="4">
    <source>
        <dbReference type="ARBA" id="ARBA00023136"/>
    </source>
</evidence>
<dbReference type="InterPro" id="IPR052946">
    <property type="entry name" value="Alkaline_pH_Ca-Antiporter"/>
</dbReference>
<feature type="transmembrane region" description="Helical" evidence="5">
    <location>
        <begin position="193"/>
        <end position="213"/>
    </location>
</feature>
<dbReference type="PANTHER" id="PTHR37958:SF1">
    <property type="entry name" value="SODIUM-POTASSIUM_PROTON ANTIPORTER CHAA"/>
    <property type="match status" value="1"/>
</dbReference>
<dbReference type="Pfam" id="PF01699">
    <property type="entry name" value="Na_Ca_ex"/>
    <property type="match status" value="2"/>
</dbReference>
<evidence type="ECO:0000256" key="1">
    <source>
        <dbReference type="ARBA" id="ARBA00004141"/>
    </source>
</evidence>
<feature type="domain" description="Sodium/calcium exchanger membrane region" evidence="6">
    <location>
        <begin position="14"/>
        <end position="164"/>
    </location>
</feature>
<reference evidence="7" key="1">
    <citation type="submission" date="2024-08" db="EMBL/GenBank/DDBJ databases">
        <authorList>
            <person name="Chaddad Z."/>
            <person name="Lamrabet M."/>
            <person name="Bouhnik O."/>
            <person name="Alami S."/>
            <person name="Wipf D."/>
            <person name="Courty P.E."/>
            <person name="Missbah El Idrissi M."/>
        </authorList>
    </citation>
    <scope>NUCLEOTIDE SEQUENCE</scope>
    <source>
        <strain evidence="7">LLZ17</strain>
    </source>
</reference>
<evidence type="ECO:0000256" key="3">
    <source>
        <dbReference type="ARBA" id="ARBA00022989"/>
    </source>
</evidence>
<dbReference type="PANTHER" id="PTHR37958">
    <property type="entry name" value="SODIUM-POTASSIUM/PROTON ANTIPORTER CHAA"/>
    <property type="match status" value="1"/>
</dbReference>
<protein>
    <submittedName>
        <fullName evidence="7">Calcium:proton antiporter</fullName>
    </submittedName>
</protein>
<dbReference type="GO" id="GO:0015386">
    <property type="term" value="F:potassium:proton antiporter activity"/>
    <property type="evidence" value="ECO:0007669"/>
    <property type="project" value="TreeGrafter"/>
</dbReference>
<name>A0AB39XIQ7_9BRAD</name>
<feature type="transmembrane region" description="Helical" evidence="5">
    <location>
        <begin position="78"/>
        <end position="99"/>
    </location>
</feature>
<feature type="transmembrane region" description="Helical" evidence="5">
    <location>
        <begin position="225"/>
        <end position="247"/>
    </location>
</feature>
<keyword evidence="3 5" id="KW-1133">Transmembrane helix</keyword>
<evidence type="ECO:0000256" key="5">
    <source>
        <dbReference type="SAM" id="Phobius"/>
    </source>
</evidence>
<feature type="transmembrane region" description="Helical" evidence="5">
    <location>
        <begin position="319"/>
        <end position="337"/>
    </location>
</feature>
<evidence type="ECO:0000259" key="6">
    <source>
        <dbReference type="Pfam" id="PF01699"/>
    </source>
</evidence>
<accession>A0AB39XIQ7</accession>
<dbReference type="GO" id="GO:0005886">
    <property type="term" value="C:plasma membrane"/>
    <property type="evidence" value="ECO:0007669"/>
    <property type="project" value="TreeGrafter"/>
</dbReference>
<evidence type="ECO:0000313" key="7">
    <source>
        <dbReference type="EMBL" id="XDV57883.1"/>
    </source>
</evidence>
<dbReference type="Gene3D" id="1.20.1420.30">
    <property type="entry name" value="NCX, central ion-binding region"/>
    <property type="match status" value="1"/>
</dbReference>
<gene>
    <name evidence="7" type="ORF">AB8Z38_36340</name>
</gene>
<keyword evidence="4 5" id="KW-0472">Membrane</keyword>
<dbReference type="AlphaFoldDB" id="A0AB39XIQ7"/>
<dbReference type="EMBL" id="CP165734">
    <property type="protein sequence ID" value="XDV57883.1"/>
    <property type="molecule type" value="Genomic_DNA"/>
</dbReference>
<organism evidence="7">
    <name type="scientific">Bradyrhizobium sp. LLZ17</name>
    <dbReference type="NCBI Taxonomy" id="3239388"/>
    <lineage>
        <taxon>Bacteria</taxon>
        <taxon>Pseudomonadati</taxon>
        <taxon>Pseudomonadota</taxon>
        <taxon>Alphaproteobacteria</taxon>
        <taxon>Hyphomicrobiales</taxon>
        <taxon>Nitrobacteraceae</taxon>
        <taxon>Bradyrhizobium</taxon>
    </lineage>
</organism>
<feature type="transmembrane region" description="Helical" evidence="5">
    <location>
        <begin position="145"/>
        <end position="162"/>
    </location>
</feature>
<feature type="transmembrane region" description="Helical" evidence="5">
    <location>
        <begin position="259"/>
        <end position="285"/>
    </location>
</feature>
<dbReference type="InterPro" id="IPR044880">
    <property type="entry name" value="NCX_ion-bd_dom_sf"/>
</dbReference>
<sequence>MVTIVLGGNGILYAAAGAALFGTVFAAVYHAEVVAHRVGEPFGTLILALAVTVIETALIVSVMIAAPAEKAGLARDTVFAAVMIVCNGIVGACLLWGGVRHHEQGFQAQGASAALAVLVALTSLTMVLPNLAAQELGPLYNTPQLVFAALASLVLYLAFVFIQTVRHRDYFLAAKGGTADDHSPPPDNGTTTLSAVLLVLSLVAVVGLAKVLTPTVEGAIDFLQVPKAVVGTIIAALVLLPEAVAAIKAAQSDRLQTSLNLALGSALATIGLTIPAVAGVSIALGYRLELGLDVKELGLLLVTLLLSVITLGTGRTTVLQGVVHLVIFAGFLFFAVVP</sequence>
<feature type="domain" description="Sodium/calcium exchanger membrane region" evidence="6">
    <location>
        <begin position="194"/>
        <end position="336"/>
    </location>
</feature>
<feature type="transmembrane region" description="Helical" evidence="5">
    <location>
        <begin position="12"/>
        <end position="30"/>
    </location>
</feature>
<dbReference type="GO" id="GO:0015385">
    <property type="term" value="F:sodium:proton antiporter activity"/>
    <property type="evidence" value="ECO:0007669"/>
    <property type="project" value="TreeGrafter"/>
</dbReference>
<dbReference type="InterPro" id="IPR004837">
    <property type="entry name" value="NaCa_Exmemb"/>
</dbReference>
<feature type="transmembrane region" description="Helical" evidence="5">
    <location>
        <begin position="42"/>
        <end position="66"/>
    </location>
</feature>
<keyword evidence="2 5" id="KW-0812">Transmembrane</keyword>
<feature type="transmembrane region" description="Helical" evidence="5">
    <location>
        <begin position="297"/>
        <end position="313"/>
    </location>
</feature>
<feature type="transmembrane region" description="Helical" evidence="5">
    <location>
        <begin position="111"/>
        <end position="133"/>
    </location>
</feature>
<comment type="subcellular location">
    <subcellularLocation>
        <location evidence="1">Membrane</location>
        <topology evidence="1">Multi-pass membrane protein</topology>
    </subcellularLocation>
</comment>
<evidence type="ECO:0000256" key="2">
    <source>
        <dbReference type="ARBA" id="ARBA00022692"/>
    </source>
</evidence>
<proteinExistence type="predicted"/>